<dbReference type="AlphaFoldDB" id="A0A5M9M6Z1"/>
<name>A0A5M9M6Z1_9EURO</name>
<protein>
    <submittedName>
        <fullName evidence="1">Uncharacterized protein</fullName>
    </submittedName>
</protein>
<dbReference type="EMBL" id="QUQM01000008">
    <property type="protein sequence ID" value="KAA8642511.1"/>
    <property type="molecule type" value="Genomic_DNA"/>
</dbReference>
<organism evidence="1 2">
    <name type="scientific">Aspergillus tanneri</name>
    <dbReference type="NCBI Taxonomy" id="1220188"/>
    <lineage>
        <taxon>Eukaryota</taxon>
        <taxon>Fungi</taxon>
        <taxon>Dikarya</taxon>
        <taxon>Ascomycota</taxon>
        <taxon>Pezizomycotina</taxon>
        <taxon>Eurotiomycetes</taxon>
        <taxon>Eurotiomycetidae</taxon>
        <taxon>Eurotiales</taxon>
        <taxon>Aspergillaceae</taxon>
        <taxon>Aspergillus</taxon>
        <taxon>Aspergillus subgen. Circumdati</taxon>
    </lineage>
</organism>
<evidence type="ECO:0000313" key="1">
    <source>
        <dbReference type="EMBL" id="KAA8642511.1"/>
    </source>
</evidence>
<gene>
    <name evidence="1" type="ORF">ATNIH1004_011456</name>
</gene>
<dbReference type="GeneID" id="54334157"/>
<proteinExistence type="predicted"/>
<evidence type="ECO:0000313" key="2">
    <source>
        <dbReference type="Proteomes" id="UP000324241"/>
    </source>
</evidence>
<dbReference type="RefSeq" id="XP_033421873.1">
    <property type="nucleotide sequence ID" value="XM_033576018.1"/>
</dbReference>
<comment type="caution">
    <text evidence="1">The sequence shown here is derived from an EMBL/GenBank/DDBJ whole genome shotgun (WGS) entry which is preliminary data.</text>
</comment>
<reference evidence="1 2" key="1">
    <citation type="submission" date="2019-08" db="EMBL/GenBank/DDBJ databases">
        <title>The genome sequence of a newly discovered highly antifungal drug resistant Aspergillus species, Aspergillus tanneri NIH 1004.</title>
        <authorList>
            <person name="Mounaud S."/>
            <person name="Singh I."/>
            <person name="Joardar V."/>
            <person name="Pakala S."/>
            <person name="Pakala S."/>
            <person name="Venepally P."/>
            <person name="Chung J.K."/>
            <person name="Losada L."/>
            <person name="Nierman W.C."/>
        </authorList>
    </citation>
    <scope>NUCLEOTIDE SEQUENCE [LARGE SCALE GENOMIC DNA]</scope>
    <source>
        <strain evidence="1 2">NIH1004</strain>
    </source>
</reference>
<dbReference type="VEuPathDB" id="FungiDB:EYZ11_011581"/>
<dbReference type="Proteomes" id="UP000324241">
    <property type="component" value="Unassembled WGS sequence"/>
</dbReference>
<sequence>MLETLDWYWTPTIPLRPRKRREALPNAYISPETIDRLLTACSARNITNDPAAAVSIYHTGLPFSIPVPSSDADDAERKAAFCRLSQTFTTLYGRDLTQESPQNVISFLPKYVNQAMRLLNASQPDPLRGPAPPEVSSMGHVNGLLESVVVGKER</sequence>
<dbReference type="OrthoDB" id="2548233at2759"/>
<accession>A0A5M9M6Z1</accession>